<reference evidence="1" key="1">
    <citation type="submission" date="2021-06" db="EMBL/GenBank/DDBJ databases">
        <authorList>
            <person name="Hodson N. C."/>
            <person name="Mongue J. A."/>
            <person name="Jaron S. K."/>
        </authorList>
    </citation>
    <scope>NUCLEOTIDE SEQUENCE</scope>
</reference>
<keyword evidence="2" id="KW-1185">Reference proteome</keyword>
<comment type="caution">
    <text evidence="1">The sequence shown here is derived from an EMBL/GenBank/DDBJ whole genome shotgun (WGS) entry which is preliminary data.</text>
</comment>
<gene>
    <name evidence="1" type="ORF">AFUS01_LOCUS21371</name>
</gene>
<dbReference type="EMBL" id="CAJVCH010239577">
    <property type="protein sequence ID" value="CAG7732890.1"/>
    <property type="molecule type" value="Genomic_DNA"/>
</dbReference>
<evidence type="ECO:0000313" key="1">
    <source>
        <dbReference type="EMBL" id="CAG7732890.1"/>
    </source>
</evidence>
<proteinExistence type="predicted"/>
<dbReference type="Proteomes" id="UP000708208">
    <property type="component" value="Unassembled WGS sequence"/>
</dbReference>
<protein>
    <submittedName>
        <fullName evidence="1">Uncharacterized protein</fullName>
    </submittedName>
</protein>
<accession>A0A8J2P5S3</accession>
<organism evidence="1 2">
    <name type="scientific">Allacma fusca</name>
    <dbReference type="NCBI Taxonomy" id="39272"/>
    <lineage>
        <taxon>Eukaryota</taxon>
        <taxon>Metazoa</taxon>
        <taxon>Ecdysozoa</taxon>
        <taxon>Arthropoda</taxon>
        <taxon>Hexapoda</taxon>
        <taxon>Collembola</taxon>
        <taxon>Symphypleona</taxon>
        <taxon>Sminthuridae</taxon>
        <taxon>Allacma</taxon>
    </lineage>
</organism>
<sequence length="15" mass="2013">QHWQFIHVKKRFFLV</sequence>
<name>A0A8J2P5S3_9HEXA</name>
<evidence type="ECO:0000313" key="2">
    <source>
        <dbReference type="Proteomes" id="UP000708208"/>
    </source>
</evidence>
<feature type="non-terminal residue" evidence="1">
    <location>
        <position position="1"/>
    </location>
</feature>